<sequence>MSTYISSSTLDKAVEIALLLNKPLLLCGEPGTGKTALAKALATRYNKSAPNGCSPFLPEPLIFSTKTTSAATDLFYTYDSLARLRDAYNNEKKEAEDYIRLNALGKAIAIKHGRNSKGLDKLVKLKIFDTVNLPNTEPLSSVVLIDEIDKAPRDFPNDILNEIDEYAFEIREIPAEIPAAANDAKILVIMTSNNEKSLPDAFLRRCIFHYIEFPETQLAAILESHLPGISTDLDVLTPVIDLFNKFRGLAVIKKPATAELISWVTYLQTNNLLKTIQTKNKIGENEAITAGLGILFKNQSDQLKAKEFLSRY</sequence>
<accession>A0A7K1XYE9</accession>
<name>A0A7K1XYE9_9SPHI</name>
<evidence type="ECO:0000313" key="3">
    <source>
        <dbReference type="Proteomes" id="UP000451233"/>
    </source>
</evidence>
<dbReference type="SUPFAM" id="SSF52540">
    <property type="entry name" value="P-loop containing nucleoside triphosphate hydrolases"/>
    <property type="match status" value="1"/>
</dbReference>
<evidence type="ECO:0000313" key="2">
    <source>
        <dbReference type="EMBL" id="MXV16021.1"/>
    </source>
</evidence>
<dbReference type="AlphaFoldDB" id="A0A7K1XYE9"/>
<dbReference type="InterPro" id="IPR027417">
    <property type="entry name" value="P-loop_NTPase"/>
</dbReference>
<keyword evidence="3" id="KW-1185">Reference proteome</keyword>
<comment type="caution">
    <text evidence="2">The sequence shown here is derived from an EMBL/GenBank/DDBJ whole genome shotgun (WGS) entry which is preliminary data.</text>
</comment>
<dbReference type="SMART" id="SM00382">
    <property type="entry name" value="AAA"/>
    <property type="match status" value="1"/>
</dbReference>
<dbReference type="Pfam" id="PF00004">
    <property type="entry name" value="AAA"/>
    <property type="match status" value="1"/>
</dbReference>
<gene>
    <name evidence="2" type="ORF">GS398_11965</name>
</gene>
<dbReference type="InterPro" id="IPR003959">
    <property type="entry name" value="ATPase_AAA_core"/>
</dbReference>
<dbReference type="Gene3D" id="3.40.50.300">
    <property type="entry name" value="P-loop containing nucleotide triphosphate hydrolases"/>
    <property type="match status" value="1"/>
</dbReference>
<feature type="domain" description="AAA+ ATPase" evidence="1">
    <location>
        <begin position="20"/>
        <end position="218"/>
    </location>
</feature>
<reference evidence="2 3" key="1">
    <citation type="submission" date="2019-11" db="EMBL/GenBank/DDBJ databases">
        <title>Pedobacter sp. HMF7056 Genome sequencing and assembly.</title>
        <authorList>
            <person name="Kang H."/>
            <person name="Kim H."/>
            <person name="Joh K."/>
        </authorList>
    </citation>
    <scope>NUCLEOTIDE SEQUENCE [LARGE SCALE GENOMIC DNA]</scope>
    <source>
        <strain evidence="2 3">HMF7056</strain>
    </source>
</reference>
<dbReference type="GO" id="GO:0005524">
    <property type="term" value="F:ATP binding"/>
    <property type="evidence" value="ECO:0007669"/>
    <property type="project" value="InterPro"/>
</dbReference>
<evidence type="ECO:0000259" key="1">
    <source>
        <dbReference type="SMART" id="SM00382"/>
    </source>
</evidence>
<dbReference type="GO" id="GO:0016887">
    <property type="term" value="F:ATP hydrolysis activity"/>
    <property type="evidence" value="ECO:0007669"/>
    <property type="project" value="InterPro"/>
</dbReference>
<dbReference type="Proteomes" id="UP000451233">
    <property type="component" value="Unassembled WGS sequence"/>
</dbReference>
<dbReference type="EMBL" id="WVHS01000002">
    <property type="protein sequence ID" value="MXV16021.1"/>
    <property type="molecule type" value="Genomic_DNA"/>
</dbReference>
<dbReference type="RefSeq" id="WP_160906980.1">
    <property type="nucleotide sequence ID" value="NZ_WVHS01000002.1"/>
</dbReference>
<organism evidence="2 3">
    <name type="scientific">Hufsiella ginkgonis</name>
    <dbReference type="NCBI Taxonomy" id="2695274"/>
    <lineage>
        <taxon>Bacteria</taxon>
        <taxon>Pseudomonadati</taxon>
        <taxon>Bacteroidota</taxon>
        <taxon>Sphingobacteriia</taxon>
        <taxon>Sphingobacteriales</taxon>
        <taxon>Sphingobacteriaceae</taxon>
        <taxon>Hufsiella</taxon>
    </lineage>
</organism>
<protein>
    <submittedName>
        <fullName evidence="2">AAA family ATPase</fullName>
    </submittedName>
</protein>
<proteinExistence type="predicted"/>
<dbReference type="InterPro" id="IPR003593">
    <property type="entry name" value="AAA+_ATPase"/>
</dbReference>